<gene>
    <name evidence="12" type="ORF">POM88_021081</name>
</gene>
<evidence type="ECO:0000256" key="3">
    <source>
        <dbReference type="ARBA" id="ARBA00022833"/>
    </source>
</evidence>
<evidence type="ECO:0000313" key="13">
    <source>
        <dbReference type="Proteomes" id="UP001237642"/>
    </source>
</evidence>
<evidence type="ECO:0000256" key="2">
    <source>
        <dbReference type="ARBA" id="ARBA00022771"/>
    </source>
</evidence>
<dbReference type="InterPro" id="IPR045174">
    <property type="entry name" value="Dof"/>
</dbReference>
<dbReference type="GO" id="GO:0008270">
    <property type="term" value="F:zinc ion binding"/>
    <property type="evidence" value="ECO:0007669"/>
    <property type="project" value="UniProtKB-KW"/>
</dbReference>
<feature type="compositionally biased region" description="Low complexity" evidence="10">
    <location>
        <begin position="36"/>
        <end position="60"/>
    </location>
</feature>
<dbReference type="AlphaFoldDB" id="A0AAD8ID77"/>
<keyword evidence="5 8" id="KW-0238">DNA-binding</keyword>
<dbReference type="PANTHER" id="PTHR31992:SF313">
    <property type="entry name" value="DOF ZINC FINGER PROTEIN DOF5.7"/>
    <property type="match status" value="1"/>
</dbReference>
<dbReference type="GO" id="GO:0003677">
    <property type="term" value="F:DNA binding"/>
    <property type="evidence" value="ECO:0007669"/>
    <property type="project" value="UniProtKB-UniRule"/>
</dbReference>
<comment type="caution">
    <text evidence="12">The sequence shown here is derived from an EMBL/GenBank/DDBJ whole genome shotgun (WGS) entry which is preliminary data.</text>
</comment>
<comment type="function">
    <text evidence="9">Transcription factor that binds specifically to a 5'-AA[AG]G-3' consensus core sequence.</text>
</comment>
<keyword evidence="6 9" id="KW-0804">Transcription</keyword>
<dbReference type="Proteomes" id="UP001237642">
    <property type="component" value="Unassembled WGS sequence"/>
</dbReference>
<keyword evidence="2 8" id="KW-0863">Zinc-finger</keyword>
<dbReference type="GO" id="GO:0005634">
    <property type="term" value="C:nucleus"/>
    <property type="evidence" value="ECO:0007669"/>
    <property type="project" value="UniProtKB-SubCell"/>
</dbReference>
<protein>
    <recommendedName>
        <fullName evidence="9">Dof zinc finger protein</fullName>
    </recommendedName>
</protein>
<accession>A0AAD8ID77</accession>
<sequence>MIQELFDGNLSNHTAGGGLIVAEKEPTTHPSGVLQPSHASIPLQSSSSSTTTTANPKPSSENLNPLRCPRCDSSNTKFCYYNNYNLTQPRHFCKTCRRYWTKGGALRNVPIGGGCRKNNKTNIGHALSSSLEKPCTAKLITTHLLSSENIGKASSGYIGGFDHGGLSTNSLLWTSPKTSHLLALLRSNQTQNPNPNFNYSTINSVKEEGIFNGSGGLRLDPYDNNQLSSFWRNDERYRAELQQQSGGLAMQNLSNQDQVCNQRFSFKSAENYYSDNYAPALLMGNGHAPSPNCSDILDSTPVVGGGQLFGCWNNTSLSRPDLPTANGAYH</sequence>
<proteinExistence type="predicted"/>
<dbReference type="Pfam" id="PF02701">
    <property type="entry name" value="Zn_ribbon_Dof"/>
    <property type="match status" value="1"/>
</dbReference>
<evidence type="ECO:0000256" key="4">
    <source>
        <dbReference type="ARBA" id="ARBA00023015"/>
    </source>
</evidence>
<keyword evidence="4 9" id="KW-0805">Transcription regulation</keyword>
<dbReference type="PROSITE" id="PS01361">
    <property type="entry name" value="ZF_DOF_1"/>
    <property type="match status" value="1"/>
</dbReference>
<reference evidence="12" key="2">
    <citation type="submission" date="2023-05" db="EMBL/GenBank/DDBJ databases">
        <authorList>
            <person name="Schelkunov M.I."/>
        </authorList>
    </citation>
    <scope>NUCLEOTIDE SEQUENCE</scope>
    <source>
        <strain evidence="12">Hsosn_3</strain>
        <tissue evidence="12">Leaf</tissue>
    </source>
</reference>
<evidence type="ECO:0000256" key="7">
    <source>
        <dbReference type="ARBA" id="ARBA00023242"/>
    </source>
</evidence>
<keyword evidence="7 8" id="KW-0539">Nucleus</keyword>
<reference evidence="12" key="1">
    <citation type="submission" date="2023-02" db="EMBL/GenBank/DDBJ databases">
        <title>Genome of toxic invasive species Heracleum sosnowskyi carries increased number of genes despite the absence of recent whole-genome duplications.</title>
        <authorList>
            <person name="Schelkunov M."/>
            <person name="Shtratnikova V."/>
            <person name="Makarenko M."/>
            <person name="Klepikova A."/>
            <person name="Omelchenko D."/>
            <person name="Novikova G."/>
            <person name="Obukhova E."/>
            <person name="Bogdanov V."/>
            <person name="Penin A."/>
            <person name="Logacheva M."/>
        </authorList>
    </citation>
    <scope>NUCLEOTIDE SEQUENCE</scope>
    <source>
        <strain evidence="12">Hsosn_3</strain>
        <tissue evidence="12">Leaf</tissue>
    </source>
</reference>
<organism evidence="12 13">
    <name type="scientific">Heracleum sosnowskyi</name>
    <dbReference type="NCBI Taxonomy" id="360622"/>
    <lineage>
        <taxon>Eukaryota</taxon>
        <taxon>Viridiplantae</taxon>
        <taxon>Streptophyta</taxon>
        <taxon>Embryophyta</taxon>
        <taxon>Tracheophyta</taxon>
        <taxon>Spermatophyta</taxon>
        <taxon>Magnoliopsida</taxon>
        <taxon>eudicotyledons</taxon>
        <taxon>Gunneridae</taxon>
        <taxon>Pentapetalae</taxon>
        <taxon>asterids</taxon>
        <taxon>campanulids</taxon>
        <taxon>Apiales</taxon>
        <taxon>Apiaceae</taxon>
        <taxon>Apioideae</taxon>
        <taxon>apioid superclade</taxon>
        <taxon>Tordylieae</taxon>
        <taxon>Tordyliinae</taxon>
        <taxon>Heracleum</taxon>
    </lineage>
</organism>
<evidence type="ECO:0000256" key="1">
    <source>
        <dbReference type="ARBA" id="ARBA00022723"/>
    </source>
</evidence>
<evidence type="ECO:0000256" key="5">
    <source>
        <dbReference type="ARBA" id="ARBA00023125"/>
    </source>
</evidence>
<evidence type="ECO:0000256" key="6">
    <source>
        <dbReference type="ARBA" id="ARBA00023163"/>
    </source>
</evidence>
<keyword evidence="13" id="KW-1185">Reference proteome</keyword>
<name>A0AAD8ID77_9APIA</name>
<dbReference type="GO" id="GO:0003700">
    <property type="term" value="F:DNA-binding transcription factor activity"/>
    <property type="evidence" value="ECO:0007669"/>
    <property type="project" value="UniProtKB-UniRule"/>
</dbReference>
<feature type="domain" description="Dof-type" evidence="11">
    <location>
        <begin position="66"/>
        <end position="120"/>
    </location>
</feature>
<evidence type="ECO:0000313" key="12">
    <source>
        <dbReference type="EMBL" id="KAK1383346.1"/>
    </source>
</evidence>
<feature type="region of interest" description="Disordered" evidence="10">
    <location>
        <begin position="26"/>
        <end position="66"/>
    </location>
</feature>
<evidence type="ECO:0000259" key="11">
    <source>
        <dbReference type="PROSITE" id="PS50884"/>
    </source>
</evidence>
<dbReference type="PROSITE" id="PS50884">
    <property type="entry name" value="ZF_DOF_2"/>
    <property type="match status" value="1"/>
</dbReference>
<comment type="subcellular location">
    <subcellularLocation>
        <location evidence="8 9">Nucleus</location>
    </subcellularLocation>
</comment>
<dbReference type="PANTHER" id="PTHR31992">
    <property type="entry name" value="DOF ZINC FINGER PROTEIN DOF1.4-RELATED"/>
    <property type="match status" value="1"/>
</dbReference>
<keyword evidence="1 9" id="KW-0479">Metal-binding</keyword>
<evidence type="ECO:0000256" key="9">
    <source>
        <dbReference type="RuleBase" id="RU369094"/>
    </source>
</evidence>
<dbReference type="EMBL" id="JAUIZM010000005">
    <property type="protein sequence ID" value="KAK1383346.1"/>
    <property type="molecule type" value="Genomic_DNA"/>
</dbReference>
<keyword evidence="3 9" id="KW-0862">Zinc</keyword>
<evidence type="ECO:0000256" key="8">
    <source>
        <dbReference type="PROSITE-ProRule" id="PRU00071"/>
    </source>
</evidence>
<dbReference type="InterPro" id="IPR003851">
    <property type="entry name" value="Znf_Dof"/>
</dbReference>
<evidence type="ECO:0000256" key="10">
    <source>
        <dbReference type="SAM" id="MobiDB-lite"/>
    </source>
</evidence>